<name>A0A5C6DYY5_9BACT</name>
<keyword evidence="2" id="KW-1185">Reference proteome</keyword>
<dbReference type="AlphaFoldDB" id="A0A5C6DYY5"/>
<comment type="caution">
    <text evidence="1">The sequence shown here is derived from an EMBL/GenBank/DDBJ whole genome shotgun (WGS) entry which is preliminary data.</text>
</comment>
<evidence type="ECO:0000313" key="1">
    <source>
        <dbReference type="EMBL" id="TWU40119.1"/>
    </source>
</evidence>
<dbReference type="Proteomes" id="UP000315471">
    <property type="component" value="Unassembled WGS sequence"/>
</dbReference>
<sequence length="85" mass="9561">MVSVSARRIDVAESLRDSWTNSFRLSETDRRSRVSPRLVEPVLSVSERRTYEGSTGFEPYGLVLMTPSSGLLALPYNFLGIRPAR</sequence>
<dbReference type="EMBL" id="SJPY01000005">
    <property type="protein sequence ID" value="TWU40119.1"/>
    <property type="molecule type" value="Genomic_DNA"/>
</dbReference>
<gene>
    <name evidence="1" type="ORF">Q31b_34630</name>
</gene>
<organism evidence="1 2">
    <name type="scientific">Novipirellula aureliae</name>
    <dbReference type="NCBI Taxonomy" id="2527966"/>
    <lineage>
        <taxon>Bacteria</taxon>
        <taxon>Pseudomonadati</taxon>
        <taxon>Planctomycetota</taxon>
        <taxon>Planctomycetia</taxon>
        <taxon>Pirellulales</taxon>
        <taxon>Pirellulaceae</taxon>
        <taxon>Novipirellula</taxon>
    </lineage>
</organism>
<accession>A0A5C6DYY5</accession>
<protein>
    <submittedName>
        <fullName evidence="1">Uncharacterized protein</fullName>
    </submittedName>
</protein>
<evidence type="ECO:0000313" key="2">
    <source>
        <dbReference type="Proteomes" id="UP000315471"/>
    </source>
</evidence>
<proteinExistence type="predicted"/>
<reference evidence="1 2" key="1">
    <citation type="submission" date="2019-02" db="EMBL/GenBank/DDBJ databases">
        <title>Deep-cultivation of Planctomycetes and their phenomic and genomic characterization uncovers novel biology.</title>
        <authorList>
            <person name="Wiegand S."/>
            <person name="Jogler M."/>
            <person name="Boedeker C."/>
            <person name="Pinto D."/>
            <person name="Vollmers J."/>
            <person name="Rivas-Marin E."/>
            <person name="Kohn T."/>
            <person name="Peeters S.H."/>
            <person name="Heuer A."/>
            <person name="Rast P."/>
            <person name="Oberbeckmann S."/>
            <person name="Bunk B."/>
            <person name="Jeske O."/>
            <person name="Meyerdierks A."/>
            <person name="Storesund J.E."/>
            <person name="Kallscheuer N."/>
            <person name="Luecker S."/>
            <person name="Lage O.M."/>
            <person name="Pohl T."/>
            <person name="Merkel B.J."/>
            <person name="Hornburger P."/>
            <person name="Mueller R.-W."/>
            <person name="Bruemmer F."/>
            <person name="Labrenz M."/>
            <person name="Spormann A.M."/>
            <person name="Op Den Camp H."/>
            <person name="Overmann J."/>
            <person name="Amann R."/>
            <person name="Jetten M.S.M."/>
            <person name="Mascher T."/>
            <person name="Medema M.H."/>
            <person name="Devos D.P."/>
            <person name="Kaster A.-K."/>
            <person name="Ovreas L."/>
            <person name="Rohde M."/>
            <person name="Galperin M.Y."/>
            <person name="Jogler C."/>
        </authorList>
    </citation>
    <scope>NUCLEOTIDE SEQUENCE [LARGE SCALE GENOMIC DNA]</scope>
    <source>
        <strain evidence="1 2">Q31b</strain>
    </source>
</reference>